<evidence type="ECO:0000259" key="4">
    <source>
        <dbReference type="PROSITE" id="PS50102"/>
    </source>
</evidence>
<dbReference type="SMART" id="SM00360">
    <property type="entry name" value="RRM"/>
    <property type="match status" value="1"/>
</dbReference>
<organism evidence="5 6">
    <name type="scientific">Eruca vesicaria subsp. sativa</name>
    <name type="common">Garden rocket</name>
    <name type="synonym">Eruca sativa</name>
    <dbReference type="NCBI Taxonomy" id="29727"/>
    <lineage>
        <taxon>Eukaryota</taxon>
        <taxon>Viridiplantae</taxon>
        <taxon>Streptophyta</taxon>
        <taxon>Embryophyta</taxon>
        <taxon>Tracheophyta</taxon>
        <taxon>Spermatophyta</taxon>
        <taxon>Magnoliopsida</taxon>
        <taxon>eudicotyledons</taxon>
        <taxon>Gunneridae</taxon>
        <taxon>Pentapetalae</taxon>
        <taxon>rosids</taxon>
        <taxon>malvids</taxon>
        <taxon>Brassicales</taxon>
        <taxon>Brassicaceae</taxon>
        <taxon>Brassiceae</taxon>
        <taxon>Eruca</taxon>
    </lineage>
</organism>
<proteinExistence type="predicted"/>
<dbReference type="Gene3D" id="3.30.70.330">
    <property type="match status" value="1"/>
</dbReference>
<dbReference type="SUPFAM" id="SSF54928">
    <property type="entry name" value="RNA-binding domain, RBD"/>
    <property type="match status" value="1"/>
</dbReference>
<evidence type="ECO:0000256" key="3">
    <source>
        <dbReference type="SAM" id="MobiDB-lite"/>
    </source>
</evidence>
<feature type="region of interest" description="Disordered" evidence="3">
    <location>
        <begin position="184"/>
        <end position="223"/>
    </location>
</feature>
<dbReference type="GO" id="GO:0003723">
    <property type="term" value="F:RNA binding"/>
    <property type="evidence" value="ECO:0007669"/>
    <property type="project" value="UniProtKB-UniRule"/>
</dbReference>
<evidence type="ECO:0000256" key="1">
    <source>
        <dbReference type="ARBA" id="ARBA00022884"/>
    </source>
</evidence>
<sequence length="223" mass="25294">MESLNEREKRRKLDTFTREYEPNKIVEEGTKADKEKVKVENIQFDTDRGDRYLTIQQYVKPITPSIPETVEVKNLAWDTTERDIRKFFSELVINSVHLGKHKETGEFKGHAHVDFKDSVSVAMALKLDQLVISGSPVKINCGLEEKSAGDNSTNPTPNEANNGNYVARTVRRGLTIAKKFVNRGSSRRDGKLRVGRDTQKKKRVRYAPNSLKTNSLSFDPGAK</sequence>
<protein>
    <recommendedName>
        <fullName evidence="4">RRM domain-containing protein</fullName>
    </recommendedName>
</protein>
<keyword evidence="1 2" id="KW-0694">RNA-binding</keyword>
<evidence type="ECO:0000313" key="5">
    <source>
        <dbReference type="EMBL" id="CAH8359213.1"/>
    </source>
</evidence>
<name>A0ABC8KL01_ERUVS</name>
<dbReference type="InterPro" id="IPR000504">
    <property type="entry name" value="RRM_dom"/>
</dbReference>
<dbReference type="Pfam" id="PF00076">
    <property type="entry name" value="RRM_1"/>
    <property type="match status" value="1"/>
</dbReference>
<gene>
    <name evidence="5" type="ORF">ERUC_LOCUS24969</name>
</gene>
<reference evidence="5 6" key="1">
    <citation type="submission" date="2022-03" db="EMBL/GenBank/DDBJ databases">
        <authorList>
            <person name="Macdonald S."/>
            <person name="Ahmed S."/>
            <person name="Newling K."/>
        </authorList>
    </citation>
    <scope>NUCLEOTIDE SEQUENCE [LARGE SCALE GENOMIC DNA]</scope>
</reference>
<dbReference type="PANTHER" id="PTHR23236:SF24">
    <property type="entry name" value="PHRAGMOPLASTIN INTERACTING PROTEIN 1"/>
    <property type="match status" value="1"/>
</dbReference>
<feature type="compositionally biased region" description="Basic and acidic residues" evidence="3">
    <location>
        <begin position="186"/>
        <end position="198"/>
    </location>
</feature>
<dbReference type="EMBL" id="CAKOAT010262931">
    <property type="protein sequence ID" value="CAH8359213.1"/>
    <property type="molecule type" value="Genomic_DNA"/>
</dbReference>
<dbReference type="InterPro" id="IPR035979">
    <property type="entry name" value="RBD_domain_sf"/>
</dbReference>
<accession>A0ABC8KL01</accession>
<feature type="domain" description="RRM" evidence="4">
    <location>
        <begin position="68"/>
        <end position="144"/>
    </location>
</feature>
<evidence type="ECO:0000313" key="6">
    <source>
        <dbReference type="Proteomes" id="UP001642260"/>
    </source>
</evidence>
<dbReference type="InterPro" id="IPR012677">
    <property type="entry name" value="Nucleotide-bd_a/b_plait_sf"/>
</dbReference>
<keyword evidence="6" id="KW-1185">Reference proteome</keyword>
<dbReference type="AlphaFoldDB" id="A0ABC8KL01"/>
<evidence type="ECO:0000256" key="2">
    <source>
        <dbReference type="PROSITE-ProRule" id="PRU00176"/>
    </source>
</evidence>
<comment type="caution">
    <text evidence="5">The sequence shown here is derived from an EMBL/GenBank/DDBJ whole genome shotgun (WGS) entry which is preliminary data.</text>
</comment>
<dbReference type="PROSITE" id="PS50102">
    <property type="entry name" value="RRM"/>
    <property type="match status" value="1"/>
</dbReference>
<dbReference type="PANTHER" id="PTHR23236">
    <property type="entry name" value="EUKARYOTIC TRANSLATION INITIATION FACTOR 4B/4H"/>
    <property type="match status" value="1"/>
</dbReference>
<dbReference type="Proteomes" id="UP001642260">
    <property type="component" value="Unassembled WGS sequence"/>
</dbReference>